<accession>A0A5N6R996</accession>
<evidence type="ECO:0000313" key="2">
    <source>
        <dbReference type="EMBL" id="KAE8056695.1"/>
    </source>
</evidence>
<proteinExistence type="predicted"/>
<evidence type="ECO:0000256" key="1">
    <source>
        <dbReference type="SAM" id="MobiDB-lite"/>
    </source>
</evidence>
<dbReference type="EMBL" id="CM017325">
    <property type="protein sequence ID" value="KAE8056695.1"/>
    <property type="molecule type" value="Genomic_DNA"/>
</dbReference>
<feature type="region of interest" description="Disordered" evidence="1">
    <location>
        <begin position="38"/>
        <end position="99"/>
    </location>
</feature>
<dbReference type="Proteomes" id="UP000327013">
    <property type="component" value="Chromosome 5"/>
</dbReference>
<sequence length="122" mass="13438">MYWNKDFPPNGATKRDPSFSNKLNRYAPLYQTLSARLATTAPSLRRNWRERRQPPAAVHSLSPATPRNPPLNTRKTARVHLHQPPLTAPDHGAAPLPNSEKAQLLHGLGTGNPLAAMAHSTL</sequence>
<gene>
    <name evidence="2" type="ORF">FH972_013443</name>
</gene>
<evidence type="ECO:0000313" key="3">
    <source>
        <dbReference type="Proteomes" id="UP000327013"/>
    </source>
</evidence>
<protein>
    <submittedName>
        <fullName evidence="2">Uncharacterized protein</fullName>
    </submittedName>
</protein>
<organism evidence="2 3">
    <name type="scientific">Carpinus fangiana</name>
    <dbReference type="NCBI Taxonomy" id="176857"/>
    <lineage>
        <taxon>Eukaryota</taxon>
        <taxon>Viridiplantae</taxon>
        <taxon>Streptophyta</taxon>
        <taxon>Embryophyta</taxon>
        <taxon>Tracheophyta</taxon>
        <taxon>Spermatophyta</taxon>
        <taxon>Magnoliopsida</taxon>
        <taxon>eudicotyledons</taxon>
        <taxon>Gunneridae</taxon>
        <taxon>Pentapetalae</taxon>
        <taxon>rosids</taxon>
        <taxon>fabids</taxon>
        <taxon>Fagales</taxon>
        <taxon>Betulaceae</taxon>
        <taxon>Carpinus</taxon>
    </lineage>
</organism>
<dbReference type="AlphaFoldDB" id="A0A5N6R996"/>
<reference evidence="2 3" key="1">
    <citation type="submission" date="2019-06" db="EMBL/GenBank/DDBJ databases">
        <title>A chromosomal-level reference genome of Carpinus fangiana (Coryloideae, Betulaceae).</title>
        <authorList>
            <person name="Yang X."/>
            <person name="Wang Z."/>
            <person name="Zhang L."/>
            <person name="Hao G."/>
            <person name="Liu J."/>
            <person name="Yang Y."/>
        </authorList>
    </citation>
    <scope>NUCLEOTIDE SEQUENCE [LARGE SCALE GENOMIC DNA]</scope>
    <source>
        <strain evidence="2">Cfa_2016G</strain>
        <tissue evidence="2">Leaf</tissue>
    </source>
</reference>
<name>A0A5N6R996_9ROSI</name>
<feature type="compositionally biased region" description="Polar residues" evidence="1">
    <location>
        <begin position="62"/>
        <end position="74"/>
    </location>
</feature>
<keyword evidence="3" id="KW-1185">Reference proteome</keyword>
<feature type="region of interest" description="Disordered" evidence="1">
    <location>
        <begin position="1"/>
        <end position="21"/>
    </location>
</feature>